<reference evidence="2" key="1">
    <citation type="submission" date="2021-01" db="EMBL/GenBank/DDBJ databases">
        <title>YIM 132084 draft genome.</title>
        <authorList>
            <person name="An D."/>
        </authorList>
    </citation>
    <scope>NUCLEOTIDE SEQUENCE</scope>
    <source>
        <strain evidence="2">YIM 132084</strain>
    </source>
</reference>
<dbReference type="Pfam" id="PF01557">
    <property type="entry name" value="FAA_hydrolase"/>
    <property type="match status" value="1"/>
</dbReference>
<accession>A0A938YBH9</accession>
<dbReference type="InterPro" id="IPR011234">
    <property type="entry name" value="Fumarylacetoacetase-like_C"/>
</dbReference>
<dbReference type="GO" id="GO:0016787">
    <property type="term" value="F:hydrolase activity"/>
    <property type="evidence" value="ECO:0007669"/>
    <property type="project" value="UniProtKB-KW"/>
</dbReference>
<keyword evidence="2" id="KW-0378">Hydrolase</keyword>
<dbReference type="PANTHER" id="PTHR43211:SF1">
    <property type="entry name" value="BLL6422 PROTEIN"/>
    <property type="match status" value="1"/>
</dbReference>
<dbReference type="Gene3D" id="3.90.850.10">
    <property type="entry name" value="Fumarylacetoacetase-like, C-terminal domain"/>
    <property type="match status" value="1"/>
</dbReference>
<proteinExistence type="predicted"/>
<comment type="caution">
    <text evidence="2">The sequence shown here is derived from an EMBL/GenBank/DDBJ whole genome shotgun (WGS) entry which is preliminary data.</text>
</comment>
<sequence>MRWATYRSARSVGPRIGLLHEGELRGVRGNASLAELLAGVGLEGAASSALADPAEVVSPDEVRLLAPIPRPPSIRDFMAFENHVVTSMRALGREVDPGWYEAPVFYFTNPAATRGPYEPVPIAPGSAAFDYELEVAAVIGRAGSDLHPDRAEQHIAGYVVLCDWSARDLQEHEMLQSLGPAKGKDTATSFSGYLVTPDELEPFRRDNGFDLAMTASVNGMPYSRGSLAELYWSFGEMLAYASRGTTLLPGDVIGSGTVGTGCILELARVHGAAAYPWLRPGDEVHLAVESIGSIDATIRAGADVIPLPARAASGRASGR</sequence>
<dbReference type="EMBL" id="JAERWK010000006">
    <property type="protein sequence ID" value="MBM9466551.1"/>
    <property type="molecule type" value="Genomic_DNA"/>
</dbReference>
<dbReference type="InterPro" id="IPR036663">
    <property type="entry name" value="Fumarylacetoacetase_C_sf"/>
</dbReference>
<dbReference type="AlphaFoldDB" id="A0A938YBH9"/>
<organism evidence="2 3">
    <name type="scientific">Nakamurella leprariae</name>
    <dbReference type="NCBI Taxonomy" id="2803911"/>
    <lineage>
        <taxon>Bacteria</taxon>
        <taxon>Bacillati</taxon>
        <taxon>Actinomycetota</taxon>
        <taxon>Actinomycetes</taxon>
        <taxon>Nakamurellales</taxon>
        <taxon>Nakamurellaceae</taxon>
        <taxon>Nakamurella</taxon>
    </lineage>
</organism>
<name>A0A938YBH9_9ACTN</name>
<dbReference type="RefSeq" id="WP_205259512.1">
    <property type="nucleotide sequence ID" value="NZ_JAERWK010000006.1"/>
</dbReference>
<evidence type="ECO:0000259" key="1">
    <source>
        <dbReference type="Pfam" id="PF01557"/>
    </source>
</evidence>
<evidence type="ECO:0000313" key="2">
    <source>
        <dbReference type="EMBL" id="MBM9466551.1"/>
    </source>
</evidence>
<dbReference type="PANTHER" id="PTHR43211">
    <property type="entry name" value="FUMARYLACETOACETATE HYDROLASE"/>
    <property type="match status" value="1"/>
</dbReference>
<dbReference type="SUPFAM" id="SSF56529">
    <property type="entry name" value="FAH"/>
    <property type="match status" value="1"/>
</dbReference>
<keyword evidence="3" id="KW-1185">Reference proteome</keyword>
<protein>
    <submittedName>
        <fullName evidence="2">Fumarylacetoacetate hydrolase family protein</fullName>
    </submittedName>
</protein>
<dbReference type="Proteomes" id="UP000663792">
    <property type="component" value="Unassembled WGS sequence"/>
</dbReference>
<feature type="domain" description="Fumarylacetoacetase-like C-terminal" evidence="1">
    <location>
        <begin position="75"/>
        <end position="298"/>
    </location>
</feature>
<gene>
    <name evidence="2" type="ORF">JL106_04555</name>
</gene>
<evidence type="ECO:0000313" key="3">
    <source>
        <dbReference type="Proteomes" id="UP000663792"/>
    </source>
</evidence>